<dbReference type="EMBL" id="PGGS01000209">
    <property type="protein sequence ID" value="PNH06889.1"/>
    <property type="molecule type" value="Genomic_DNA"/>
</dbReference>
<evidence type="ECO:0000313" key="1">
    <source>
        <dbReference type="EMBL" id="PNH06889.1"/>
    </source>
</evidence>
<accession>A0A2J8A2Z6</accession>
<name>A0A2J8A2Z6_9CHLO</name>
<proteinExistence type="predicted"/>
<sequence>MSGSDEAPWELFYWPAWALLDTPMPSLAHIHVAISAVKPRRTAASAAAVGPVAPESAAPPPSPLASGPCDTAVAAAAAAGDPRPCDPTITTSLSPSLAAASTRPAAARAAAPARRLAVAVYMAAAQQHYTSYYDAVEAPLAKAHQAAIAARPRIAAYLASSRCQPWDTDSMM</sequence>
<reference evidence="1 2" key="1">
    <citation type="journal article" date="2017" name="Mol. Biol. Evol.">
        <title>The 4-celled Tetrabaena socialis nuclear genome reveals the essential components for genetic control of cell number at the origin of multicellularity in the volvocine lineage.</title>
        <authorList>
            <person name="Featherston J."/>
            <person name="Arakaki Y."/>
            <person name="Hanschen E.R."/>
            <person name="Ferris P.J."/>
            <person name="Michod R.E."/>
            <person name="Olson B.J.S.C."/>
            <person name="Nozaki H."/>
            <person name="Durand P.M."/>
        </authorList>
    </citation>
    <scope>NUCLEOTIDE SEQUENCE [LARGE SCALE GENOMIC DNA]</scope>
    <source>
        <strain evidence="1 2">NIES-571</strain>
    </source>
</reference>
<comment type="caution">
    <text evidence="1">The sequence shown here is derived from an EMBL/GenBank/DDBJ whole genome shotgun (WGS) entry which is preliminary data.</text>
</comment>
<dbReference type="AlphaFoldDB" id="A0A2J8A2Z6"/>
<gene>
    <name evidence="1" type="ORF">TSOC_006688</name>
</gene>
<protein>
    <submittedName>
        <fullName evidence="1">Uncharacterized protein</fullName>
    </submittedName>
</protein>
<evidence type="ECO:0000313" key="2">
    <source>
        <dbReference type="Proteomes" id="UP000236333"/>
    </source>
</evidence>
<dbReference type="Proteomes" id="UP000236333">
    <property type="component" value="Unassembled WGS sequence"/>
</dbReference>
<organism evidence="1 2">
    <name type="scientific">Tetrabaena socialis</name>
    <dbReference type="NCBI Taxonomy" id="47790"/>
    <lineage>
        <taxon>Eukaryota</taxon>
        <taxon>Viridiplantae</taxon>
        <taxon>Chlorophyta</taxon>
        <taxon>core chlorophytes</taxon>
        <taxon>Chlorophyceae</taxon>
        <taxon>CS clade</taxon>
        <taxon>Chlamydomonadales</taxon>
        <taxon>Tetrabaenaceae</taxon>
        <taxon>Tetrabaena</taxon>
    </lineage>
</organism>
<keyword evidence="2" id="KW-1185">Reference proteome</keyword>